<feature type="compositionally biased region" description="Basic and acidic residues" evidence="1">
    <location>
        <begin position="41"/>
        <end position="54"/>
    </location>
</feature>
<dbReference type="EMBL" id="BAAAKJ010000095">
    <property type="protein sequence ID" value="GAA1390224.1"/>
    <property type="molecule type" value="Genomic_DNA"/>
</dbReference>
<keyword evidence="3" id="KW-1185">Reference proteome</keyword>
<proteinExistence type="predicted"/>
<gene>
    <name evidence="2" type="ORF">GCM10009639_18660</name>
</gene>
<evidence type="ECO:0000313" key="3">
    <source>
        <dbReference type="Proteomes" id="UP001499863"/>
    </source>
</evidence>
<accession>A0ABP4IKW9</accession>
<feature type="region of interest" description="Disordered" evidence="1">
    <location>
        <begin position="17"/>
        <end position="72"/>
    </location>
</feature>
<name>A0ABP4IKW9_9ACTN</name>
<reference evidence="3" key="1">
    <citation type="journal article" date="2019" name="Int. J. Syst. Evol. Microbiol.">
        <title>The Global Catalogue of Microorganisms (GCM) 10K type strain sequencing project: providing services to taxonomists for standard genome sequencing and annotation.</title>
        <authorList>
            <consortium name="The Broad Institute Genomics Platform"/>
            <consortium name="The Broad Institute Genome Sequencing Center for Infectious Disease"/>
            <person name="Wu L."/>
            <person name="Ma J."/>
        </authorList>
    </citation>
    <scope>NUCLEOTIDE SEQUENCE [LARGE SCALE GENOMIC DNA]</scope>
    <source>
        <strain evidence="3">JCM 12393</strain>
    </source>
</reference>
<sequence>MGVPCTTALVTSSLMSNCPASMKRSPPGALASNRSSNRRASPGERLLRGSQAEKEEGEELQGDMADSPSRHGELKAWCCHGTAEWGHRNARRPAA</sequence>
<protein>
    <submittedName>
        <fullName evidence="2">Uncharacterized protein</fullName>
    </submittedName>
</protein>
<feature type="compositionally biased region" description="Low complexity" evidence="1">
    <location>
        <begin position="31"/>
        <end position="40"/>
    </location>
</feature>
<evidence type="ECO:0000313" key="2">
    <source>
        <dbReference type="EMBL" id="GAA1390224.1"/>
    </source>
</evidence>
<evidence type="ECO:0000256" key="1">
    <source>
        <dbReference type="SAM" id="MobiDB-lite"/>
    </source>
</evidence>
<dbReference type="Proteomes" id="UP001499863">
    <property type="component" value="Unassembled WGS sequence"/>
</dbReference>
<comment type="caution">
    <text evidence="2">The sequence shown here is derived from an EMBL/GenBank/DDBJ whole genome shotgun (WGS) entry which is preliminary data.</text>
</comment>
<organism evidence="2 3">
    <name type="scientific">Kitasatospora putterlickiae</name>
    <dbReference type="NCBI Taxonomy" id="221725"/>
    <lineage>
        <taxon>Bacteria</taxon>
        <taxon>Bacillati</taxon>
        <taxon>Actinomycetota</taxon>
        <taxon>Actinomycetes</taxon>
        <taxon>Kitasatosporales</taxon>
        <taxon>Streptomycetaceae</taxon>
        <taxon>Kitasatospora</taxon>
    </lineage>
</organism>